<dbReference type="InterPro" id="IPR053215">
    <property type="entry name" value="TKL_Ser/Thr_kinase"/>
</dbReference>
<accession>B0ETR7</accession>
<reference evidence="2" key="1">
    <citation type="submission" date="2007-12" db="EMBL/GenBank/DDBJ databases">
        <title>Annotation of Entamoeba dispar SAW760.</title>
        <authorList>
            <person name="Lorenzi H."/>
            <person name="Inman J."/>
            <person name="Schobel S."/>
            <person name="Amedeo P."/>
            <person name="Caler E."/>
        </authorList>
    </citation>
    <scope>NUCLEOTIDE SEQUENCE [LARGE SCALE GENOMIC DNA]</scope>
    <source>
        <strain evidence="2">ATCC PRA-260 / SAW760</strain>
    </source>
</reference>
<evidence type="ECO:0000313" key="2">
    <source>
        <dbReference type="Proteomes" id="UP000008076"/>
    </source>
</evidence>
<dbReference type="KEGG" id="edi:EDI_146290"/>
<dbReference type="InterPro" id="IPR006212">
    <property type="entry name" value="Furin_repeat"/>
</dbReference>
<gene>
    <name evidence="1" type="ORF">EDI_146290</name>
</gene>
<dbReference type="SUPFAM" id="SSF57184">
    <property type="entry name" value="Growth factor receptor domain"/>
    <property type="match status" value="3"/>
</dbReference>
<dbReference type="RefSeq" id="XP_001741465.1">
    <property type="nucleotide sequence ID" value="XM_001741413.1"/>
</dbReference>
<name>B0ETR7_ENTDS</name>
<dbReference type="AlphaFoldDB" id="B0ETR7"/>
<evidence type="ECO:0000313" key="1">
    <source>
        <dbReference type="EMBL" id="EDR22077.1"/>
    </source>
</evidence>
<dbReference type="PANTHER" id="PTHR45756">
    <property type="entry name" value="PALMITOYLTRANSFERASE"/>
    <property type="match status" value="1"/>
</dbReference>
<organism evidence="2">
    <name type="scientific">Entamoeba dispar (strain ATCC PRA-260 / SAW760)</name>
    <dbReference type="NCBI Taxonomy" id="370354"/>
    <lineage>
        <taxon>Eukaryota</taxon>
        <taxon>Amoebozoa</taxon>
        <taxon>Evosea</taxon>
        <taxon>Archamoebae</taxon>
        <taxon>Mastigamoebida</taxon>
        <taxon>Entamoebidae</taxon>
        <taxon>Entamoeba</taxon>
    </lineage>
</organism>
<dbReference type="Proteomes" id="UP000008076">
    <property type="component" value="Unassembled WGS sequence"/>
</dbReference>
<sequence>MLIICINADEYDCIPKGYNFEDGFENGKDKQCESRTNDYSYYFNKAFKYSGLAFKCNRTYLDGKFTMTSSYDYWNANVIEVMDNSQINLNGRFHTYNEFIFRKKSTVDWIGHVSFKHLITFETTPSLNQPQLIIWKSDYIHLYKDKEFINKFIINNPVNNKQCFDVMSFNNNGSFEINKNPNDHYLPEDFKNGLDMPDGKAYLISNNRLMRFCPNGTDLDTSVTCTINGINYKSSYSGNDNQLFNYPHCPCDDNGETECILNIQQNLNTVDFNNNNIKYTTLNIDHDIILYNFISAKQINVNDDITLLIASISSIKEYTQKIQFNNFEITNNREKNVMTQFKYNSTTNTLEINGNNELKHSLNPSNKPLTLIINGILTCNSFVNNSVYYFTNSSSSTPLININNTNGNNNIMIFDETVTLNGQLSNCIVLTGKSNEQFKCIQCKKGYYLNSKQECQYDSHCNKINKQSHCIECEYGYYLNSNKECQLLPDNCIVGYKTYCYQCKEGFIKENGECKEIDNKCNKSERNYCLKCSNGYKIQNNQCNGDNEDQCYYEGNECVSCSNGYTLNNKKCLNKEKNQNGKNEEIYCENGKYINNNKCIECSKSEICQTNDIEIKCKYEEYLDNNKCINKTCEEDMIKDQNGKCNNNNIQNCLNKSYVNGKCVECLNTYSPNLKGECINTKIEYCEEQNTYGCKRCKEGYYLTKDKKCLKCDSNCETCYETPTYCMSCSNDKYLRNDKTCQSNEELNGTCLQILQDGSGCGICNKGYYRNGKGCSKCEKECLTCNQKDKCIICGEGYFMSSTGICKSTTTIKGCKGEIDKEYGCRECLTGYYLINKECSKCGNKCITCLNEKECNTCEDEYIIINKECIHYSNINKCKETKNNKCSKCSFWYGINEEGTKCNKEIKRKNKRKQQQYLKFHNQISNLYHLEME</sequence>
<dbReference type="OrthoDB" id="30378at2759"/>
<dbReference type="SMART" id="SM00261">
    <property type="entry name" value="FU"/>
    <property type="match status" value="5"/>
</dbReference>
<dbReference type="EMBL" id="DS550827">
    <property type="protein sequence ID" value="EDR22077.1"/>
    <property type="molecule type" value="Genomic_DNA"/>
</dbReference>
<dbReference type="OMA" id="NPAPDCQ"/>
<dbReference type="InterPro" id="IPR009030">
    <property type="entry name" value="Growth_fac_rcpt_cys_sf"/>
</dbReference>
<protein>
    <recommendedName>
        <fullName evidence="3">Furin</fullName>
    </recommendedName>
</protein>
<proteinExistence type="predicted"/>
<evidence type="ECO:0008006" key="3">
    <source>
        <dbReference type="Google" id="ProtNLM"/>
    </source>
</evidence>
<keyword evidence="2" id="KW-1185">Reference proteome</keyword>
<dbReference type="GeneID" id="5886560"/>
<dbReference type="PANTHER" id="PTHR45756:SF1">
    <property type="entry name" value="PROTEIN KINASE DOMAIN CONTAINING PROTEIN"/>
    <property type="match status" value="1"/>
</dbReference>
<dbReference type="eggNOG" id="KOG0192">
    <property type="taxonomic scope" value="Eukaryota"/>
</dbReference>